<dbReference type="PROSITE" id="PS51257">
    <property type="entry name" value="PROKAR_LIPOPROTEIN"/>
    <property type="match status" value="1"/>
</dbReference>
<geneLocation type="plasmid" evidence="1">
    <name>pJARS35</name>
</geneLocation>
<keyword evidence="1" id="KW-0614">Plasmid</keyword>
<gene>
    <name evidence="1" type="ORF">YPJ_pJARS3524</name>
</gene>
<evidence type="ECO:0000313" key="1">
    <source>
        <dbReference type="EMBL" id="ADW66878.1"/>
    </source>
</evidence>
<dbReference type="RefSeq" id="WP_013572665.1">
    <property type="nucleotide sequence ID" value="NC_015054.1"/>
</dbReference>
<name>E8PS78_YERPE</name>
<proteinExistence type="predicted"/>
<accession>E8PS78</accession>
<dbReference type="EMBL" id="CP002179">
    <property type="protein sequence ID" value="ADW66878.1"/>
    <property type="molecule type" value="Genomic_DNA"/>
</dbReference>
<evidence type="ECO:0008006" key="2">
    <source>
        <dbReference type="Google" id="ProtNLM"/>
    </source>
</evidence>
<organism evidence="1">
    <name type="scientific">Yersinia pestis Java 9</name>
    <dbReference type="NCBI Taxonomy" id="880632"/>
    <lineage>
        <taxon>Bacteria</taxon>
        <taxon>Pseudomonadati</taxon>
        <taxon>Pseudomonadota</taxon>
        <taxon>Gammaproteobacteria</taxon>
        <taxon>Enterobacterales</taxon>
        <taxon>Yersiniaceae</taxon>
        <taxon>Yersinia</taxon>
    </lineage>
</organism>
<protein>
    <recommendedName>
        <fullName evidence="2">Lipoprotein</fullName>
    </recommendedName>
</protein>
<dbReference type="AlphaFoldDB" id="E8PS78"/>
<sequence>MKRILLIAALMLSGCSSPPEPTPVEFDKTKEIITPSLPYLHDFYGVIPSETDSKGWEYSKTFSKREDFRTPEFYYALAHADRIVVFTSNAGLWFQIRDGLKEQGARGVVQWIYQSSFLSEQVKITFIKTQLEKKND</sequence>
<reference evidence="1" key="1">
    <citation type="journal article" date="2012" name="PLoS ONE">
        <title>Novel Plasmids and Resistance Phenotypes in Yersinia pestis: Unique Plasmid Inventory of Strain Java 9 Mediates High Levels of Arsenic Resistance.</title>
        <authorList>
            <person name="Eppinger M."/>
            <person name="Radnedge L."/>
            <person name="Andersen G."/>
            <person name="Vietri N."/>
            <person name="Severson G."/>
            <person name="Mou S."/>
            <person name="Ravel J."/>
            <person name="Worsham P.L."/>
        </authorList>
    </citation>
    <scope>NUCLEOTIDE SEQUENCE [LARGE SCALE GENOMIC DNA]</scope>
    <source>
        <strain evidence="1">Java 9</strain>
        <plasmid evidence="1">pJARS35</plasmid>
    </source>
</reference>